<reference evidence="4 5" key="2">
    <citation type="submission" date="2018-12" db="EMBL/GenBank/DDBJ databases">
        <title>Rhizobacter gummiphilus sp. nov., a rubber-degrading bacterium isolated from the soil of a botanical garden in Japan.</title>
        <authorList>
            <person name="Shunsuke S.S."/>
        </authorList>
    </citation>
    <scope>NUCLEOTIDE SEQUENCE [LARGE SCALE GENOMIC DNA]</scope>
    <source>
        <strain evidence="4 5">S-16</strain>
    </source>
</reference>
<evidence type="ECO:0000313" key="5">
    <source>
        <dbReference type="Proteomes" id="UP000267464"/>
    </source>
</evidence>
<proteinExistence type="predicted"/>
<protein>
    <submittedName>
        <fullName evidence="4">FAD-dependent monooxygenase</fullName>
    </submittedName>
</protein>
<keyword evidence="5" id="KW-1185">Reference proteome</keyword>
<evidence type="ECO:0000313" key="4">
    <source>
        <dbReference type="EMBL" id="RQP25262.1"/>
    </source>
</evidence>
<keyword evidence="1" id="KW-0560">Oxidoreductase</keyword>
<dbReference type="Gene3D" id="3.50.50.60">
    <property type="entry name" value="FAD/NAD(P)-binding domain"/>
    <property type="match status" value="1"/>
</dbReference>
<dbReference type="Proteomes" id="UP000267464">
    <property type="component" value="Unassembled WGS sequence"/>
</dbReference>
<dbReference type="EMBL" id="QUSW01000002">
    <property type="protein sequence ID" value="RQP25262.1"/>
    <property type="molecule type" value="Genomic_DNA"/>
</dbReference>
<dbReference type="RefSeq" id="WP_124540171.1">
    <property type="nucleotide sequence ID" value="NZ_QUSW01000002.1"/>
</dbReference>
<dbReference type="PANTHER" id="PTHR13789:SF309">
    <property type="entry name" value="PUTATIVE (AFU_ORTHOLOGUE AFUA_6G14510)-RELATED"/>
    <property type="match status" value="1"/>
</dbReference>
<dbReference type="GO" id="GO:0004497">
    <property type="term" value="F:monooxygenase activity"/>
    <property type="evidence" value="ECO:0007669"/>
    <property type="project" value="UniProtKB-KW"/>
</dbReference>
<evidence type="ECO:0000256" key="1">
    <source>
        <dbReference type="ARBA" id="ARBA00023002"/>
    </source>
</evidence>
<gene>
    <name evidence="4" type="ORF">DZC73_10540</name>
</gene>
<evidence type="ECO:0000256" key="2">
    <source>
        <dbReference type="ARBA" id="ARBA00023033"/>
    </source>
</evidence>
<dbReference type="InterPro" id="IPR002938">
    <property type="entry name" value="FAD-bd"/>
</dbReference>
<accession>A0A3N7J2U9</accession>
<organism evidence="4 5">
    <name type="scientific">Piscinibacter terrae</name>
    <dbReference type="NCBI Taxonomy" id="2496871"/>
    <lineage>
        <taxon>Bacteria</taxon>
        <taxon>Pseudomonadati</taxon>
        <taxon>Pseudomonadota</taxon>
        <taxon>Betaproteobacteria</taxon>
        <taxon>Burkholderiales</taxon>
        <taxon>Sphaerotilaceae</taxon>
        <taxon>Piscinibacter</taxon>
    </lineage>
</organism>
<evidence type="ECO:0000259" key="3">
    <source>
        <dbReference type="Pfam" id="PF01494"/>
    </source>
</evidence>
<dbReference type="Pfam" id="PF01494">
    <property type="entry name" value="FAD_binding_3"/>
    <property type="match status" value="1"/>
</dbReference>
<dbReference type="GO" id="GO:0071949">
    <property type="term" value="F:FAD binding"/>
    <property type="evidence" value="ECO:0007669"/>
    <property type="project" value="InterPro"/>
</dbReference>
<keyword evidence="2 4" id="KW-0503">Monooxygenase</keyword>
<reference evidence="4 5" key="1">
    <citation type="submission" date="2018-08" db="EMBL/GenBank/DDBJ databases">
        <authorList>
            <person name="Khan S.A."/>
            <person name="Jeon C.O."/>
            <person name="Chun B.H."/>
            <person name="Jeong S.E."/>
        </authorList>
    </citation>
    <scope>NUCLEOTIDE SEQUENCE [LARGE SCALE GENOMIC DNA]</scope>
    <source>
        <strain evidence="4 5">S-16</strain>
    </source>
</reference>
<dbReference type="OrthoDB" id="5487740at2"/>
<dbReference type="InterPro" id="IPR036188">
    <property type="entry name" value="FAD/NAD-bd_sf"/>
</dbReference>
<comment type="caution">
    <text evidence="4">The sequence shown here is derived from an EMBL/GenBank/DDBJ whole genome shotgun (WGS) entry which is preliminary data.</text>
</comment>
<dbReference type="PANTHER" id="PTHR13789">
    <property type="entry name" value="MONOOXYGENASE"/>
    <property type="match status" value="1"/>
</dbReference>
<dbReference type="SUPFAM" id="SSF51905">
    <property type="entry name" value="FAD/NAD(P)-binding domain"/>
    <property type="match status" value="1"/>
</dbReference>
<dbReference type="AlphaFoldDB" id="A0A3N7J2U9"/>
<name>A0A3N7J2U9_9BURK</name>
<sequence length="406" mass="44185">MHPTLSNSPHRKALIAGGGIAGAVCAIALHKAGIEAEIHEAFDRGADGVGAYLTLGVNGIDALRVVGIDALSLGGFDTPRMALHLSDGSLLAEFDNGPRRTDGIVARTIKRSDLYQALRDEALRRGIAVHYGRRLADARPEPGGVVARFTDGSQARGDLLIGADGLHSRLRGIIDPKAPQPSYVGLLNVGGYARGVPVDVQPGTMHMYFGKRCFFGMILDPQGEVWWFANPAWPKEPRRGELAAMGDEAWRERLLAMVADDDTPAARIIRGSQQMFSPWATHDMPHVPVWHRDRMVLIGDAAHATSPSSGQGASMAIEDAVTLARCLRDEPSIDSAFVRYDGLRRDRVERVVAQGRKNGSGKAPGPLGRWMRDGILRLVFAHNDGSVPKTMRWIYDHHISWERSAV</sequence>
<dbReference type="PRINTS" id="PR00420">
    <property type="entry name" value="RNGMNOXGNASE"/>
</dbReference>
<dbReference type="InterPro" id="IPR050493">
    <property type="entry name" value="FAD-dep_Monooxygenase_BioMet"/>
</dbReference>
<feature type="domain" description="FAD-binding" evidence="3">
    <location>
        <begin position="12"/>
        <end position="329"/>
    </location>
</feature>